<proteinExistence type="predicted"/>
<comment type="caution">
    <text evidence="2">The sequence shown here is derived from an EMBL/GenBank/DDBJ whole genome shotgun (WGS) entry which is preliminary data.</text>
</comment>
<dbReference type="Pfam" id="PF14269">
    <property type="entry name" value="Arylsulfotran_2"/>
    <property type="match status" value="1"/>
</dbReference>
<sequence>MKIDPLFQLCVLSWMSRPFASALSFLSRPDLNIPVLNIRVHEEERCAPGYWFMAPWTGPHQSAPYIYDNTGDLIWSGYSTAFGYVVAWDFKVVQLNATAQGLAFFRGSVVRGHGSGQIILLDESYKLHRTISAGIEGASVDAHDFHLLENGRVAIVVVYTAVQIDLSSKGFTAGLGWVHGCGFKEYDLETGKVLFEWSSLDHVPIDESAVEINLSQGFGSSTLKPWDYFHINSVEKYKNGDYLISSRHTDTIYRISHKDSSIVWRLGGSHSDFELENFTFSAQHDARILKESNGKEQISIFNNGWNGETQTRNNSVAMVLELDIQAKKVSVLKEWSPLTGGLARHEGSIRFLDNGNAFVSWGGLAQFSEFAPDGERVLDVRFERLKVVTYRTIKHAWVGRPDTLPDVYLYSRSEVDPTYFYMSWNGATEVVSWNVYGVARDSSTAPELLGSIERQGFETQYIAGQTIASGYIEAIDKHGKVLATSLVKTTTIPPENLRPQCEIWHCSAQADDKRPEAEFIEGQRPPQSMNVKEPVPQIKKEALKCQVERRYLSIVAGVVLLSIGFYAGRMSRRLKWLFPEFVVRLMGSCKEGKGDACSGSKV</sequence>
<dbReference type="PANTHER" id="PTHR35340:SF5">
    <property type="entry name" value="ASST-DOMAIN-CONTAINING PROTEIN"/>
    <property type="match status" value="1"/>
</dbReference>
<dbReference type="AlphaFoldDB" id="A0A3D8S0K5"/>
<organism evidence="2 3">
    <name type="scientific">Coleophoma cylindrospora</name>
    <dbReference type="NCBI Taxonomy" id="1849047"/>
    <lineage>
        <taxon>Eukaryota</taxon>
        <taxon>Fungi</taxon>
        <taxon>Dikarya</taxon>
        <taxon>Ascomycota</taxon>
        <taxon>Pezizomycotina</taxon>
        <taxon>Leotiomycetes</taxon>
        <taxon>Helotiales</taxon>
        <taxon>Dermateaceae</taxon>
        <taxon>Coleophoma</taxon>
    </lineage>
</organism>
<name>A0A3D8S0K5_9HELO</name>
<dbReference type="InterPro" id="IPR011047">
    <property type="entry name" value="Quinoprotein_ADH-like_sf"/>
</dbReference>
<feature type="transmembrane region" description="Helical" evidence="1">
    <location>
        <begin position="551"/>
        <end position="568"/>
    </location>
</feature>
<keyword evidence="3" id="KW-1185">Reference proteome</keyword>
<dbReference type="EMBL" id="PDLM01000004">
    <property type="protein sequence ID" value="RDW79806.1"/>
    <property type="molecule type" value="Genomic_DNA"/>
</dbReference>
<reference evidence="2 3" key="1">
    <citation type="journal article" date="2018" name="IMA Fungus">
        <title>IMA Genome-F 9: Draft genome sequence of Annulohypoxylon stygium, Aspergillus mulundensis, Berkeleyomyces basicola (syn. Thielaviopsis basicola), Ceratocystis smalleyi, two Cercospora beticola strains, Coleophoma cylindrospora, Fusarium fracticaudum, Phialophora cf. hyalina, and Morchella septimelata.</title>
        <authorList>
            <person name="Wingfield B.D."/>
            <person name="Bills G.F."/>
            <person name="Dong Y."/>
            <person name="Huang W."/>
            <person name="Nel W.J."/>
            <person name="Swalarsk-Parry B.S."/>
            <person name="Vaghefi N."/>
            <person name="Wilken P.M."/>
            <person name="An Z."/>
            <person name="de Beer Z.W."/>
            <person name="De Vos L."/>
            <person name="Chen L."/>
            <person name="Duong T.A."/>
            <person name="Gao Y."/>
            <person name="Hammerbacher A."/>
            <person name="Kikkert J.R."/>
            <person name="Li Y."/>
            <person name="Li H."/>
            <person name="Li K."/>
            <person name="Li Q."/>
            <person name="Liu X."/>
            <person name="Ma X."/>
            <person name="Naidoo K."/>
            <person name="Pethybridge S.J."/>
            <person name="Sun J."/>
            <person name="Steenkamp E.T."/>
            <person name="van der Nest M.A."/>
            <person name="van Wyk S."/>
            <person name="Wingfield M.J."/>
            <person name="Xiong C."/>
            <person name="Yue Q."/>
            <person name="Zhang X."/>
        </authorList>
    </citation>
    <scope>NUCLEOTIDE SEQUENCE [LARGE SCALE GENOMIC DNA]</scope>
    <source>
        <strain evidence="2 3">BP6252</strain>
    </source>
</reference>
<keyword evidence="1" id="KW-0472">Membrane</keyword>
<dbReference type="SUPFAM" id="SSF50998">
    <property type="entry name" value="Quinoprotein alcohol dehydrogenase-like"/>
    <property type="match status" value="1"/>
</dbReference>
<evidence type="ECO:0000256" key="1">
    <source>
        <dbReference type="SAM" id="Phobius"/>
    </source>
</evidence>
<gene>
    <name evidence="2" type="ORF">BP6252_04444</name>
</gene>
<evidence type="ECO:0000313" key="2">
    <source>
        <dbReference type="EMBL" id="RDW79806.1"/>
    </source>
</evidence>
<dbReference type="InterPro" id="IPR039535">
    <property type="entry name" value="ASST-like"/>
</dbReference>
<evidence type="ECO:0008006" key="4">
    <source>
        <dbReference type="Google" id="ProtNLM"/>
    </source>
</evidence>
<keyword evidence="1" id="KW-0812">Transmembrane</keyword>
<dbReference type="Proteomes" id="UP000256645">
    <property type="component" value="Unassembled WGS sequence"/>
</dbReference>
<evidence type="ECO:0000313" key="3">
    <source>
        <dbReference type="Proteomes" id="UP000256645"/>
    </source>
</evidence>
<protein>
    <recommendedName>
        <fullName evidence="4">ASST-domain-containing protein</fullName>
    </recommendedName>
</protein>
<keyword evidence="1" id="KW-1133">Transmembrane helix</keyword>
<dbReference type="OrthoDB" id="5427350at2759"/>
<dbReference type="InterPro" id="IPR053143">
    <property type="entry name" value="Arylsulfate_ST"/>
</dbReference>
<accession>A0A3D8S0K5</accession>
<dbReference type="PANTHER" id="PTHR35340">
    <property type="entry name" value="PQQ ENZYME REPEAT PROTEIN-RELATED"/>
    <property type="match status" value="1"/>
</dbReference>